<dbReference type="EMBL" id="CP040915">
    <property type="protein sequence ID" value="QDC23718.1"/>
    <property type="molecule type" value="Genomic_DNA"/>
</dbReference>
<feature type="compositionally biased region" description="Basic and acidic residues" evidence="1">
    <location>
        <begin position="207"/>
        <end position="225"/>
    </location>
</feature>
<gene>
    <name evidence="3" type="ORF">FE374_02910</name>
</gene>
<feature type="region of interest" description="Disordered" evidence="1">
    <location>
        <begin position="274"/>
        <end position="343"/>
    </location>
</feature>
<feature type="region of interest" description="Disordered" evidence="1">
    <location>
        <begin position="199"/>
        <end position="225"/>
    </location>
</feature>
<evidence type="ECO:0000313" key="4">
    <source>
        <dbReference type="Proteomes" id="UP000314616"/>
    </source>
</evidence>
<feature type="compositionally biased region" description="Low complexity" evidence="1">
    <location>
        <begin position="314"/>
        <end position="343"/>
    </location>
</feature>
<dbReference type="KEGG" id="gyu:FE374_02910"/>
<feature type="signal peptide" evidence="2">
    <location>
        <begin position="1"/>
        <end position="22"/>
    </location>
</feature>
<dbReference type="Proteomes" id="UP000314616">
    <property type="component" value="Chromosome"/>
</dbReference>
<name>A0A5B8BZS6_9MICO</name>
<dbReference type="AlphaFoldDB" id="A0A5B8BZS6"/>
<evidence type="ECO:0000313" key="3">
    <source>
        <dbReference type="EMBL" id="QDC23718.1"/>
    </source>
</evidence>
<evidence type="ECO:0000256" key="2">
    <source>
        <dbReference type="SAM" id="SignalP"/>
    </source>
</evidence>
<reference evidence="3 4" key="1">
    <citation type="submission" date="2019-05" db="EMBL/GenBank/DDBJ databases">
        <title>Georgenia *** sp. nov., and Georgenia *** sp. nov., isolated from the intestinal contents of plateau pika (Ochotona curzoniae) in the Qinghai-Tibet plateau of China.</title>
        <authorList>
            <person name="Tian Z."/>
        </authorList>
    </citation>
    <scope>NUCLEOTIDE SEQUENCE [LARGE SCALE GENOMIC DNA]</scope>
    <source>
        <strain evidence="3 4">Z443</strain>
    </source>
</reference>
<organism evidence="3 4">
    <name type="scientific">Georgenia yuyongxinii</name>
    <dbReference type="NCBI Taxonomy" id="2589797"/>
    <lineage>
        <taxon>Bacteria</taxon>
        <taxon>Bacillati</taxon>
        <taxon>Actinomycetota</taxon>
        <taxon>Actinomycetes</taxon>
        <taxon>Micrococcales</taxon>
        <taxon>Bogoriellaceae</taxon>
        <taxon>Georgenia</taxon>
    </lineage>
</organism>
<sequence>MSLAVSASPAALSTTVTNSARAATAMWRPAALTVTAGGQRLPATALGNTTITYATASTTGSCATAPARWTVDPALAILPPAGGTPLETLTPNASANLCLNIQPGAELLTRYPGQTLTLTTGIDAQAPAPGVWTAPRVSWVTTFRVPAPTAPALGSCAVTAPNQKAVEISWTWAGVGTPQGWDILQWNGTIWAPIAKDVGKTGNHPEVPADKHLPGDRRSTTIRPGKNDAEDVKVRLHLVGGAFIDSSQVFTFAAVNQNNEKVACGDLAQGATATTETSAGRVPAPMDTAADAPVTAPSPAPEDATGSAPLAVEPQTRAATASPATTGAAPNTDTTTAPAAEGK</sequence>
<dbReference type="RefSeq" id="WP_139927160.1">
    <property type="nucleotide sequence ID" value="NZ_CP040915.1"/>
</dbReference>
<evidence type="ECO:0000256" key="1">
    <source>
        <dbReference type="SAM" id="MobiDB-lite"/>
    </source>
</evidence>
<feature type="chain" id="PRO_5022891417" evidence="2">
    <location>
        <begin position="23"/>
        <end position="343"/>
    </location>
</feature>
<accession>A0A5B8BZS6</accession>
<protein>
    <submittedName>
        <fullName evidence="3">Uncharacterized protein</fullName>
    </submittedName>
</protein>
<proteinExistence type="predicted"/>
<keyword evidence="2" id="KW-0732">Signal</keyword>
<dbReference type="OrthoDB" id="10007084at2"/>